<organism evidence="2 3">
    <name type="scientific">Microlunatus parietis</name>
    <dbReference type="NCBI Taxonomy" id="682979"/>
    <lineage>
        <taxon>Bacteria</taxon>
        <taxon>Bacillati</taxon>
        <taxon>Actinomycetota</taxon>
        <taxon>Actinomycetes</taxon>
        <taxon>Propionibacteriales</taxon>
        <taxon>Propionibacteriaceae</taxon>
        <taxon>Microlunatus</taxon>
    </lineage>
</organism>
<protein>
    <submittedName>
        <fullName evidence="2">3',5'-cyclic AMP phosphodiesterase CpdA</fullName>
    </submittedName>
</protein>
<reference evidence="2 3" key="1">
    <citation type="submission" date="2020-07" db="EMBL/GenBank/DDBJ databases">
        <title>Sequencing the genomes of 1000 actinobacteria strains.</title>
        <authorList>
            <person name="Klenk H.-P."/>
        </authorList>
    </citation>
    <scope>NUCLEOTIDE SEQUENCE [LARGE SCALE GENOMIC DNA]</scope>
    <source>
        <strain evidence="2 3">DSM 22083</strain>
    </source>
</reference>
<dbReference type="SUPFAM" id="SSF56300">
    <property type="entry name" value="Metallo-dependent phosphatases"/>
    <property type="match status" value="1"/>
</dbReference>
<evidence type="ECO:0000313" key="3">
    <source>
        <dbReference type="Proteomes" id="UP000569914"/>
    </source>
</evidence>
<evidence type="ECO:0000313" key="2">
    <source>
        <dbReference type="EMBL" id="NYE70346.1"/>
    </source>
</evidence>
<gene>
    <name evidence="2" type="ORF">BKA15_001675</name>
</gene>
<accession>A0A7Y9I4W8</accession>
<proteinExistence type="predicted"/>
<dbReference type="EMBL" id="JACCBU010000001">
    <property type="protein sequence ID" value="NYE70346.1"/>
    <property type="molecule type" value="Genomic_DNA"/>
</dbReference>
<dbReference type="GO" id="GO:0008663">
    <property type="term" value="F:2',3'-cyclic-nucleotide 2'-phosphodiesterase activity"/>
    <property type="evidence" value="ECO:0007669"/>
    <property type="project" value="TreeGrafter"/>
</dbReference>
<dbReference type="Gene3D" id="3.60.21.10">
    <property type="match status" value="1"/>
</dbReference>
<dbReference type="GO" id="GO:0047631">
    <property type="term" value="F:ADP-ribose diphosphatase activity"/>
    <property type="evidence" value="ECO:0007669"/>
    <property type="project" value="TreeGrafter"/>
</dbReference>
<dbReference type="RefSeq" id="WP_179749724.1">
    <property type="nucleotide sequence ID" value="NZ_JACCBU010000001.1"/>
</dbReference>
<dbReference type="InterPro" id="IPR029052">
    <property type="entry name" value="Metallo-depent_PP-like"/>
</dbReference>
<name>A0A7Y9I4W8_9ACTN</name>
<keyword evidence="3" id="KW-1185">Reference proteome</keyword>
<sequence length="288" mass="30273">MDGDGNDEAPVLSFGVVADCQYAAAGRSASHPVRHYPLSLAKLAEAVATFNADDLAFVISLGDLIDSSADDLEPVLDVLADCRAPVRHCLGNHDLYGFGGDAEAAVAAFGMPGAYYGWSERGHRFLVLDTNRLGVIDLPPGSPAWHRGTAELERRLAAGEPQAQPWNGGVDPDQLSWLGDQLGAATAAGEPVVIFAHQPVTPIYSLAVLNAAELGAVLTQPGSPLLAYLCGHDHSGGLGWLGSRPAVALAGMVDTERNAYAVVRLYEDRLTITGYGREATRTFGGVSR</sequence>
<feature type="domain" description="Calcineurin-like phosphoesterase" evidence="1">
    <location>
        <begin position="14"/>
        <end position="235"/>
    </location>
</feature>
<dbReference type="Pfam" id="PF00149">
    <property type="entry name" value="Metallophos"/>
    <property type="match status" value="1"/>
</dbReference>
<dbReference type="AlphaFoldDB" id="A0A7Y9I4W8"/>
<dbReference type="Proteomes" id="UP000569914">
    <property type="component" value="Unassembled WGS sequence"/>
</dbReference>
<comment type="caution">
    <text evidence="2">The sequence shown here is derived from an EMBL/GenBank/DDBJ whole genome shotgun (WGS) entry which is preliminary data.</text>
</comment>
<dbReference type="GO" id="GO:0047734">
    <property type="term" value="F:CDP-glycerol diphosphatase activity"/>
    <property type="evidence" value="ECO:0007669"/>
    <property type="project" value="TreeGrafter"/>
</dbReference>
<dbReference type="PANTHER" id="PTHR16509">
    <property type="match status" value="1"/>
</dbReference>
<evidence type="ECO:0000259" key="1">
    <source>
        <dbReference type="Pfam" id="PF00149"/>
    </source>
</evidence>
<dbReference type="InterPro" id="IPR004843">
    <property type="entry name" value="Calcineurin-like_PHP"/>
</dbReference>
<dbReference type="PANTHER" id="PTHR16509:SF1">
    <property type="entry name" value="MANGANESE-DEPENDENT ADP-RIBOSE_CDP-ALCOHOL DIPHOSPHATASE"/>
    <property type="match status" value="1"/>
</dbReference>
<dbReference type="GO" id="GO:0030145">
    <property type="term" value="F:manganese ion binding"/>
    <property type="evidence" value="ECO:0007669"/>
    <property type="project" value="TreeGrafter"/>
</dbReference>